<proteinExistence type="inferred from homology"/>
<dbReference type="InterPro" id="IPR038330">
    <property type="entry name" value="TspO/MBR-related_sf"/>
</dbReference>
<dbReference type="PANTHER" id="PTHR10057:SF0">
    <property type="entry name" value="TRANSLOCATOR PROTEIN"/>
    <property type="match status" value="1"/>
</dbReference>
<feature type="transmembrane region" description="Helical" evidence="6">
    <location>
        <begin position="111"/>
        <end position="132"/>
    </location>
</feature>
<feature type="transmembrane region" description="Helical" evidence="6">
    <location>
        <begin position="86"/>
        <end position="105"/>
    </location>
</feature>
<evidence type="ECO:0000313" key="7">
    <source>
        <dbReference type="EMBL" id="MFL0245976.1"/>
    </source>
</evidence>
<dbReference type="InterPro" id="IPR004307">
    <property type="entry name" value="TspO_MBR"/>
</dbReference>
<dbReference type="RefSeq" id="WP_406768429.1">
    <property type="nucleotide sequence ID" value="NZ_JBJHZZ010000001.1"/>
</dbReference>
<comment type="subcellular location">
    <subcellularLocation>
        <location evidence="1">Membrane</location>
        <topology evidence="1">Multi-pass membrane protein</topology>
    </subcellularLocation>
</comment>
<feature type="transmembrane region" description="Helical" evidence="6">
    <location>
        <begin position="139"/>
        <end position="162"/>
    </location>
</feature>
<feature type="transmembrane region" description="Helical" evidence="6">
    <location>
        <begin position="53"/>
        <end position="74"/>
    </location>
</feature>
<dbReference type="Gene3D" id="1.20.1260.100">
    <property type="entry name" value="TspO/MBR protein"/>
    <property type="match status" value="1"/>
</dbReference>
<name>A0ABW8T051_9CLOT</name>
<dbReference type="Pfam" id="PF03073">
    <property type="entry name" value="TspO_MBR"/>
    <property type="match status" value="1"/>
</dbReference>
<protein>
    <submittedName>
        <fullName evidence="7">TspO/MBR family protein</fullName>
    </submittedName>
</protein>
<evidence type="ECO:0000256" key="3">
    <source>
        <dbReference type="ARBA" id="ARBA00022692"/>
    </source>
</evidence>
<evidence type="ECO:0000256" key="2">
    <source>
        <dbReference type="ARBA" id="ARBA00007524"/>
    </source>
</evidence>
<accession>A0ABW8T051</accession>
<keyword evidence="5 6" id="KW-0472">Membrane</keyword>
<dbReference type="CDD" id="cd15904">
    <property type="entry name" value="TSPO_MBR"/>
    <property type="match status" value="1"/>
</dbReference>
<organism evidence="7 8">
    <name type="scientific">Candidatus Clostridium stratigraminis</name>
    <dbReference type="NCBI Taxonomy" id="3381661"/>
    <lineage>
        <taxon>Bacteria</taxon>
        <taxon>Bacillati</taxon>
        <taxon>Bacillota</taxon>
        <taxon>Clostridia</taxon>
        <taxon>Eubacteriales</taxon>
        <taxon>Clostridiaceae</taxon>
        <taxon>Clostridium</taxon>
    </lineage>
</organism>
<gene>
    <name evidence="7" type="ORF">ACJDUG_03160</name>
</gene>
<dbReference type="EMBL" id="JBJHZZ010000001">
    <property type="protein sequence ID" value="MFL0245976.1"/>
    <property type="molecule type" value="Genomic_DNA"/>
</dbReference>
<sequence>MGFFKVKNKRSLLSLIILILISEAALVLSAYLAIFKINTYNNLVKPIFAPHPWVYAVTLPFVYLVMAFAAYRIWMLRKQKKYIGRAIRLFFIQLFLNFIWLIIFLRFRLVGLAFLELMLVIIFVMLTTFEFFKLDKLAGLVMIPFISWLFYAGVINFSFWMLNNM</sequence>
<evidence type="ECO:0000256" key="4">
    <source>
        <dbReference type="ARBA" id="ARBA00022989"/>
    </source>
</evidence>
<comment type="similarity">
    <text evidence="2">Belongs to the TspO/BZRP family.</text>
</comment>
<dbReference type="PIRSF" id="PIRSF005859">
    <property type="entry name" value="PBR"/>
    <property type="match status" value="1"/>
</dbReference>
<evidence type="ECO:0000256" key="1">
    <source>
        <dbReference type="ARBA" id="ARBA00004141"/>
    </source>
</evidence>
<dbReference type="PANTHER" id="PTHR10057">
    <property type="entry name" value="PERIPHERAL-TYPE BENZODIAZEPINE RECEPTOR"/>
    <property type="match status" value="1"/>
</dbReference>
<feature type="transmembrane region" description="Helical" evidence="6">
    <location>
        <begin position="12"/>
        <end position="33"/>
    </location>
</feature>
<keyword evidence="8" id="KW-1185">Reference proteome</keyword>
<keyword evidence="3 6" id="KW-0812">Transmembrane</keyword>
<evidence type="ECO:0000256" key="6">
    <source>
        <dbReference type="SAM" id="Phobius"/>
    </source>
</evidence>
<evidence type="ECO:0000313" key="8">
    <source>
        <dbReference type="Proteomes" id="UP001623591"/>
    </source>
</evidence>
<keyword evidence="4 6" id="KW-1133">Transmembrane helix</keyword>
<dbReference type="Proteomes" id="UP001623591">
    <property type="component" value="Unassembled WGS sequence"/>
</dbReference>
<evidence type="ECO:0000256" key="5">
    <source>
        <dbReference type="ARBA" id="ARBA00023136"/>
    </source>
</evidence>
<comment type="caution">
    <text evidence="7">The sequence shown here is derived from an EMBL/GenBank/DDBJ whole genome shotgun (WGS) entry which is preliminary data.</text>
</comment>
<reference evidence="7 8" key="1">
    <citation type="submission" date="2024-11" db="EMBL/GenBank/DDBJ databases">
        <authorList>
            <person name="Heng Y.C."/>
            <person name="Lim A.C.H."/>
            <person name="Lee J.K.Y."/>
            <person name="Kittelmann S."/>
        </authorList>
    </citation>
    <scope>NUCLEOTIDE SEQUENCE [LARGE SCALE GENOMIC DNA]</scope>
    <source>
        <strain evidence="7 8">WILCCON 0185</strain>
    </source>
</reference>